<comment type="caution">
    <text evidence="2">The sequence shown here is derived from an EMBL/GenBank/DDBJ whole genome shotgun (WGS) entry which is preliminary data.</text>
</comment>
<dbReference type="EMBL" id="JASSPP010000001">
    <property type="protein sequence ID" value="MDK9579960.1"/>
    <property type="molecule type" value="Genomic_DNA"/>
</dbReference>
<dbReference type="InterPro" id="IPR006073">
    <property type="entry name" value="GTP-bd"/>
</dbReference>
<dbReference type="InterPro" id="IPR005225">
    <property type="entry name" value="Small_GTP-bd"/>
</dbReference>
<feature type="domain" description="G" evidence="1">
    <location>
        <begin position="2"/>
        <end position="77"/>
    </location>
</feature>
<dbReference type="InterPro" id="IPR027417">
    <property type="entry name" value="P-loop_NTPase"/>
</dbReference>
<accession>A0ABT7HJX2</accession>
<proteinExistence type="predicted"/>
<dbReference type="Gene3D" id="3.40.50.300">
    <property type="entry name" value="P-loop containing nucleotide triphosphate hydrolases"/>
    <property type="match status" value="1"/>
</dbReference>
<evidence type="ECO:0000313" key="3">
    <source>
        <dbReference type="Proteomes" id="UP001225134"/>
    </source>
</evidence>
<protein>
    <submittedName>
        <fullName evidence="2">50S ribosome-binding GTPase</fullName>
    </submittedName>
</protein>
<dbReference type="InterPro" id="IPR050896">
    <property type="entry name" value="Mito_lipid_metab_GTPase"/>
</dbReference>
<gene>
    <name evidence="2" type="ORF">QQA45_00225</name>
</gene>
<reference evidence="2 3" key="1">
    <citation type="submission" date="2023-06" db="EMBL/GenBank/DDBJ databases">
        <title>Antibody response to the Sneathia vaginalis cytopathogenic toxin A during pregnancy.</title>
        <authorList>
            <person name="Mccoy Z.T."/>
            <person name="Serrano M.G."/>
            <person name="Spaine K."/>
            <person name="Edwards D.J."/>
            <person name="Buck G.A."/>
            <person name="Jefferson K."/>
        </authorList>
    </citation>
    <scope>NUCLEOTIDE SEQUENCE [LARGE SCALE GENOMIC DNA]</scope>
    <source>
        <strain evidence="2 3">CCUG 42621</strain>
    </source>
</reference>
<sequence length="208" mass="23702">MCVLGASNVGKSSVLNRLIGSDRLTTSKYSGTTKKNISATIKYKDIKITFIDTPGIVPENRLTELVDPTKAVLLMPNKKLKETNLTINENQILFFDSLLYLKVKNKAKIRVLCSKNVQIHVSNEKKIKTLLEGDFFDFFTKEERKKYLEQEFVTESISLTKIDSLDIQGLGFLETDARLELDITYPKKLGICVRESMKFANKRQDDIL</sequence>
<dbReference type="Proteomes" id="UP001225134">
    <property type="component" value="Unassembled WGS sequence"/>
</dbReference>
<keyword evidence="3" id="KW-1185">Reference proteome</keyword>
<name>A0ABT7HJX2_9FUSO</name>
<dbReference type="PANTHER" id="PTHR46434">
    <property type="entry name" value="GENETIC INTERACTOR OF PROHIBITINS 3, MITOCHONDRIAL"/>
    <property type="match status" value="1"/>
</dbReference>
<evidence type="ECO:0000259" key="1">
    <source>
        <dbReference type="Pfam" id="PF01926"/>
    </source>
</evidence>
<dbReference type="NCBIfam" id="TIGR00231">
    <property type="entry name" value="small_GTP"/>
    <property type="match status" value="1"/>
</dbReference>
<dbReference type="PANTHER" id="PTHR46434:SF1">
    <property type="entry name" value="GENETIC INTERACTOR OF PROHIBITINS 3, MITOCHONDRIAL"/>
    <property type="match status" value="1"/>
</dbReference>
<organism evidence="2 3">
    <name type="scientific">Sneathia sanguinegens</name>
    <dbReference type="NCBI Taxonomy" id="40543"/>
    <lineage>
        <taxon>Bacteria</taxon>
        <taxon>Fusobacteriati</taxon>
        <taxon>Fusobacteriota</taxon>
        <taxon>Fusobacteriia</taxon>
        <taxon>Fusobacteriales</taxon>
        <taxon>Leptotrichiaceae</taxon>
        <taxon>Sneathia</taxon>
    </lineage>
</organism>
<evidence type="ECO:0000313" key="2">
    <source>
        <dbReference type="EMBL" id="MDK9579960.1"/>
    </source>
</evidence>
<dbReference type="SUPFAM" id="SSF52540">
    <property type="entry name" value="P-loop containing nucleoside triphosphate hydrolases"/>
    <property type="match status" value="1"/>
</dbReference>
<dbReference type="Pfam" id="PF01926">
    <property type="entry name" value="MMR_HSR1"/>
    <property type="match status" value="1"/>
</dbReference>